<dbReference type="EMBL" id="JZWS02000021">
    <property type="protein sequence ID" value="MCL7344656.1"/>
    <property type="molecule type" value="Genomic_DNA"/>
</dbReference>
<protein>
    <submittedName>
        <fullName evidence="1">Uncharacterized protein</fullName>
    </submittedName>
</protein>
<comment type="caution">
    <text evidence="1">The sequence shown here is derived from an EMBL/GenBank/DDBJ whole genome shotgun (WGS) entry which is preliminary data.</text>
</comment>
<dbReference type="AlphaFoldDB" id="A0AAE3FLI6"/>
<sequence length="132" mass="14570">MDLWKVIGEACLITLGAVTDEGCRYLFKIPDTSINIPGFIWGQVITHVVAPLAGKHGWIFKSFGTGMSLNALRTSDTLIGQEIQTVFQPAYQSIVQNTSKFTEEFSFKGLGINTNNTDFSLKKKIIGKTCIH</sequence>
<evidence type="ECO:0000313" key="1">
    <source>
        <dbReference type="EMBL" id="MCL7344656.1"/>
    </source>
</evidence>
<name>A0AAE3FLI6_9CREN</name>
<proteinExistence type="predicted"/>
<reference evidence="1" key="1">
    <citation type="submission" date="2022-05" db="EMBL/GenBank/DDBJ databases">
        <title>Metagenome Sequencing of an Archaeal-Dominated Microbial Community from a Hot Spring at the Los Azufres Geothermal Field, Mexico.</title>
        <authorList>
            <person name="Marin-Paredes R."/>
            <person name="Martinez-Romero E."/>
            <person name="Servin-Garciduenas L.E."/>
        </authorList>
    </citation>
    <scope>NUCLEOTIDE SEQUENCE</scope>
    <source>
        <strain evidence="1">AZ1-454</strain>
    </source>
</reference>
<accession>A0AAE3FLI6</accession>
<organism evidence="1">
    <name type="scientific">Candidatus Aramenus sulfurataquae</name>
    <dbReference type="NCBI Taxonomy" id="1326980"/>
    <lineage>
        <taxon>Archaea</taxon>
        <taxon>Thermoproteota</taxon>
        <taxon>Thermoprotei</taxon>
        <taxon>Sulfolobales</taxon>
        <taxon>Sulfolobaceae</taxon>
        <taxon>Candidatus Aramenus</taxon>
    </lineage>
</organism>
<gene>
    <name evidence="1" type="ORF">TQ35_008805</name>
</gene>